<dbReference type="InParanoid" id="A0A0C2YKW3"/>
<dbReference type="OrthoDB" id="3237250at2759"/>
<protein>
    <submittedName>
        <fullName evidence="2">Uncharacterized protein</fullName>
    </submittedName>
</protein>
<dbReference type="STRING" id="1036808.A0A0C2YKW3"/>
<dbReference type="EMBL" id="KN822452">
    <property type="protein sequence ID" value="KIM50403.1"/>
    <property type="molecule type" value="Genomic_DNA"/>
</dbReference>
<evidence type="ECO:0000313" key="2">
    <source>
        <dbReference type="EMBL" id="KIM50403.1"/>
    </source>
</evidence>
<evidence type="ECO:0000256" key="1">
    <source>
        <dbReference type="SAM" id="MobiDB-lite"/>
    </source>
</evidence>
<dbReference type="AlphaFoldDB" id="A0A0C2YKW3"/>
<reference evidence="2 3" key="1">
    <citation type="submission" date="2014-04" db="EMBL/GenBank/DDBJ databases">
        <authorList>
            <consortium name="DOE Joint Genome Institute"/>
            <person name="Kuo A."/>
            <person name="Kohler A."/>
            <person name="Nagy L.G."/>
            <person name="Floudas D."/>
            <person name="Copeland A."/>
            <person name="Barry K.W."/>
            <person name="Cichocki N."/>
            <person name="Veneault-Fourrey C."/>
            <person name="LaButti K."/>
            <person name="Lindquist E.A."/>
            <person name="Lipzen A."/>
            <person name="Lundell T."/>
            <person name="Morin E."/>
            <person name="Murat C."/>
            <person name="Sun H."/>
            <person name="Tunlid A."/>
            <person name="Henrissat B."/>
            <person name="Grigoriev I.V."/>
            <person name="Hibbett D.S."/>
            <person name="Martin F."/>
            <person name="Nordberg H.P."/>
            <person name="Cantor M.N."/>
            <person name="Hua S.X."/>
        </authorList>
    </citation>
    <scope>NUCLEOTIDE SEQUENCE [LARGE SCALE GENOMIC DNA]</scope>
    <source>
        <strain evidence="2 3">Foug A</strain>
    </source>
</reference>
<evidence type="ECO:0000313" key="3">
    <source>
        <dbReference type="Proteomes" id="UP000053989"/>
    </source>
</evidence>
<proteinExistence type="predicted"/>
<dbReference type="HOGENOM" id="CLU_008417_0_0_1"/>
<feature type="compositionally biased region" description="Polar residues" evidence="1">
    <location>
        <begin position="302"/>
        <end position="316"/>
    </location>
</feature>
<dbReference type="Proteomes" id="UP000053989">
    <property type="component" value="Unassembled WGS sequence"/>
</dbReference>
<feature type="region of interest" description="Disordered" evidence="1">
    <location>
        <begin position="458"/>
        <end position="479"/>
    </location>
</feature>
<organism evidence="2 3">
    <name type="scientific">Scleroderma citrinum Foug A</name>
    <dbReference type="NCBI Taxonomy" id="1036808"/>
    <lineage>
        <taxon>Eukaryota</taxon>
        <taxon>Fungi</taxon>
        <taxon>Dikarya</taxon>
        <taxon>Basidiomycota</taxon>
        <taxon>Agaricomycotina</taxon>
        <taxon>Agaricomycetes</taxon>
        <taxon>Agaricomycetidae</taxon>
        <taxon>Boletales</taxon>
        <taxon>Sclerodermatineae</taxon>
        <taxon>Sclerodermataceae</taxon>
        <taxon>Scleroderma</taxon>
    </lineage>
</organism>
<keyword evidence="3" id="KW-1185">Reference proteome</keyword>
<accession>A0A0C2YKW3</accession>
<reference evidence="3" key="2">
    <citation type="submission" date="2015-01" db="EMBL/GenBank/DDBJ databases">
        <title>Evolutionary Origins and Diversification of the Mycorrhizal Mutualists.</title>
        <authorList>
            <consortium name="DOE Joint Genome Institute"/>
            <consortium name="Mycorrhizal Genomics Consortium"/>
            <person name="Kohler A."/>
            <person name="Kuo A."/>
            <person name="Nagy L.G."/>
            <person name="Floudas D."/>
            <person name="Copeland A."/>
            <person name="Barry K.W."/>
            <person name="Cichocki N."/>
            <person name="Veneault-Fourrey C."/>
            <person name="LaButti K."/>
            <person name="Lindquist E.A."/>
            <person name="Lipzen A."/>
            <person name="Lundell T."/>
            <person name="Morin E."/>
            <person name="Murat C."/>
            <person name="Riley R."/>
            <person name="Ohm R."/>
            <person name="Sun H."/>
            <person name="Tunlid A."/>
            <person name="Henrissat B."/>
            <person name="Grigoriev I.V."/>
            <person name="Hibbett D.S."/>
            <person name="Martin F."/>
        </authorList>
    </citation>
    <scope>NUCLEOTIDE SEQUENCE [LARGE SCALE GENOMIC DNA]</scope>
    <source>
        <strain evidence="3">Foug A</strain>
    </source>
</reference>
<name>A0A0C2YKW3_9AGAM</name>
<gene>
    <name evidence="2" type="ORF">SCLCIDRAFT_34320</name>
</gene>
<sequence>MKVPPCAPAAPLQGDDHSLKDRQDFRYMQSSYPTFPWLLRHFTYEGELLSCLRFKRCGIPIVKNRSLWQLDSIVLDQWKALDDFLTRAYHTLYVRGGVFLPFDAFVGNFPSHVPYQTSHETEKAARDCAWSALRNFSYLMAACSFVISWFRDLDQPETAWTKLLLAEGFAPALVQQLRNSEVGTFCRSVLRVGCIVKVDEDCLPYVERLQAAQVPFWIEWGYCERTGNRRFGPIPDFVVASAFVNRYYPSDQEIWYAVQEVLKPQSVQAPPISLPKPERGSKQLPEETWRQFFQRQNKKHQQQIASESAQARQTRLQHAEHASKQHVPGRKGAAVFTWECDPDTDFRVRTACSKDRAGLIWSNYSAFQRRYNEFDDEWDICTELDDQPADDSEDDDDLPIGPCIPAATFNVSLVRHLARPCTPVPHVGRSISLPASVDSSPSRVASLPTRVSPIVAAASPSAPPTAAPVSAPSPGAPAAAPVTPLPVRTPPVTSLALVVPPSVTSLPTRISATTDRAPEDHSSQPDSTIAVDTGGIFGTVDLEPGPPGPAVQSFENILYYRYGFLWSPSSTNQTTSGQPADLGQIKKWFGEMAAPMDSSDGLRRAVTVFAEGFLGNTSHANGLKDLCDLGDGSLKTLYESNSTVTFDRLYGRLTRLRGGIEPRDYYFIRPRTSTPASYSVILHEPEAALQVIRSGWGPNVGDIAVHLMSAGIRFTTAARHDTAAYRPVSSPSIGLGFRPFQTVDAIYLDDDLTENEEEIICGVYKISTGQRHPSLGQQVADVSWWPKQSAWEISGLDMGYWTSDNEEWYQRQLCTISAHLQEGRPVQGLLKNAKQWRNALKSNKRELDKISCANRRAAENFFTTLK</sequence>
<feature type="region of interest" description="Disordered" evidence="1">
    <location>
        <begin position="512"/>
        <end position="531"/>
    </location>
</feature>
<feature type="compositionally biased region" description="Low complexity" evidence="1">
    <location>
        <begin position="467"/>
        <end position="479"/>
    </location>
</feature>
<feature type="region of interest" description="Disordered" evidence="1">
    <location>
        <begin position="300"/>
        <end position="330"/>
    </location>
</feature>